<dbReference type="AlphaFoldDB" id="A0A6N8G0M6"/>
<organism evidence="2 3">
    <name type="scientific">Gloeocapsopsis dulcis AAB1 = 1H9</name>
    <dbReference type="NCBI Taxonomy" id="1433147"/>
    <lineage>
        <taxon>Bacteria</taxon>
        <taxon>Bacillati</taxon>
        <taxon>Cyanobacteriota</taxon>
        <taxon>Cyanophyceae</taxon>
        <taxon>Oscillatoriophycideae</taxon>
        <taxon>Chroococcales</taxon>
        <taxon>Chroococcaceae</taxon>
        <taxon>Gloeocapsopsis</taxon>
        <taxon>Gloeocapsopsis dulcis</taxon>
    </lineage>
</organism>
<dbReference type="Pfam" id="PF08592">
    <property type="entry name" value="Anthrone_oxy"/>
    <property type="match status" value="1"/>
</dbReference>
<proteinExistence type="predicted"/>
<keyword evidence="1" id="KW-0812">Transmembrane</keyword>
<feature type="transmembrane region" description="Helical" evidence="1">
    <location>
        <begin position="78"/>
        <end position="98"/>
    </location>
</feature>
<protein>
    <submittedName>
        <fullName evidence="2">DUF1772 domain-containing protein</fullName>
    </submittedName>
</protein>
<gene>
    <name evidence="2" type="ORF">BWI75_21850</name>
</gene>
<reference evidence="2 3" key="1">
    <citation type="journal article" date="2019" name="Front. Microbiol.">
        <title>Genomic Features for Desiccation Tolerance and Sugar Biosynthesis in the Extremophile Gloeocapsopsis sp. UTEX B3054.</title>
        <authorList>
            <person name="Urrejola C."/>
            <person name="Alcorta J."/>
            <person name="Salas L."/>
            <person name="Vasquez M."/>
            <person name="Polz M.F."/>
            <person name="Vicuna R."/>
            <person name="Diez B."/>
        </authorList>
    </citation>
    <scope>NUCLEOTIDE SEQUENCE [LARGE SCALE GENOMIC DNA]</scope>
    <source>
        <strain evidence="2 3">1H9</strain>
    </source>
</reference>
<feature type="transmembrane region" description="Helical" evidence="1">
    <location>
        <begin position="48"/>
        <end position="71"/>
    </location>
</feature>
<feature type="transmembrane region" description="Helical" evidence="1">
    <location>
        <begin position="147"/>
        <end position="166"/>
    </location>
</feature>
<accession>A0A6N8G0M6</accession>
<dbReference type="Proteomes" id="UP000441797">
    <property type="component" value="Unassembled WGS sequence"/>
</dbReference>
<keyword evidence="1" id="KW-0472">Membrane</keyword>
<evidence type="ECO:0000256" key="1">
    <source>
        <dbReference type="SAM" id="Phobius"/>
    </source>
</evidence>
<dbReference type="InterPro" id="IPR013901">
    <property type="entry name" value="Anthrone_oxy"/>
</dbReference>
<name>A0A6N8G0M6_9CHRO</name>
<sequence length="171" mass="19002">MFNVLQILSAILIAVAMAMALAHALELPGKMRLTKEVYFAMQPIYYPGFTIGGGVGEFGALIATLILLFFTPWRSAEFWLTLVALLGLVGMQAVYWLLTHPVNQFWLEGETLNKFSAGFFSFGANQSSETRPVDWTDLRNQWEYSHVVRAGFALVSLIAIVIAISVSHQNT</sequence>
<comment type="caution">
    <text evidence="2">The sequence shown here is derived from an EMBL/GenBank/DDBJ whole genome shotgun (WGS) entry which is preliminary data.</text>
</comment>
<dbReference type="OrthoDB" id="5195424at2"/>
<dbReference type="RefSeq" id="WP_105220027.1">
    <property type="nucleotide sequence ID" value="NZ_CAWNSU010000054.1"/>
</dbReference>
<dbReference type="EMBL" id="NAPY01000051">
    <property type="protein sequence ID" value="MUL38883.1"/>
    <property type="molecule type" value="Genomic_DNA"/>
</dbReference>
<evidence type="ECO:0000313" key="3">
    <source>
        <dbReference type="Proteomes" id="UP000441797"/>
    </source>
</evidence>
<keyword evidence="1" id="KW-1133">Transmembrane helix</keyword>
<evidence type="ECO:0000313" key="2">
    <source>
        <dbReference type="EMBL" id="MUL38883.1"/>
    </source>
</evidence>
<keyword evidence="3" id="KW-1185">Reference proteome</keyword>